<gene>
    <name evidence="2" type="ORF">ITI46_14580</name>
</gene>
<evidence type="ECO:0008006" key="4">
    <source>
        <dbReference type="Google" id="ProtNLM"/>
    </source>
</evidence>
<sequence length="123" mass="12127">MSVSTAHTLIALLNALAALISGAASVVGLARPALALTAGEPLNSGVVLYARLYAARAVPLSAAVLILLAAGSWGSLGPVLIVAGLAQLADAAIGAARRNTGMLISASGLTVVHLASAQWLLSH</sequence>
<dbReference type="RefSeq" id="WP_209239955.1">
    <property type="nucleotide sequence ID" value="NZ_JADKMA010000063.1"/>
</dbReference>
<dbReference type="EMBL" id="JADKMA010000063">
    <property type="protein sequence ID" value="MBO8192884.1"/>
    <property type="molecule type" value="Genomic_DNA"/>
</dbReference>
<feature type="transmembrane region" description="Helical" evidence="1">
    <location>
        <begin position="101"/>
        <end position="121"/>
    </location>
</feature>
<evidence type="ECO:0000313" key="3">
    <source>
        <dbReference type="Proteomes" id="UP001519064"/>
    </source>
</evidence>
<protein>
    <recommendedName>
        <fullName evidence="4">DUF4267 domain-containing protein</fullName>
    </recommendedName>
</protein>
<dbReference type="Proteomes" id="UP001519064">
    <property type="component" value="Unassembled WGS sequence"/>
</dbReference>
<reference evidence="2 3" key="1">
    <citation type="submission" date="2020-11" db="EMBL/GenBank/DDBJ databases">
        <title>Streptomyces spirodelae sp. nov., isolated from duckweed.</title>
        <authorList>
            <person name="Saimee Y."/>
            <person name="Duangmal K."/>
        </authorList>
    </citation>
    <scope>NUCLEOTIDE SEQUENCE [LARGE SCALE GENOMIC DNA]</scope>
    <source>
        <strain evidence="2 3">S16-07</strain>
    </source>
</reference>
<evidence type="ECO:0000256" key="1">
    <source>
        <dbReference type="SAM" id="Phobius"/>
    </source>
</evidence>
<proteinExistence type="predicted"/>
<keyword evidence="3" id="KW-1185">Reference proteome</keyword>
<keyword evidence="1" id="KW-0812">Transmembrane</keyword>
<keyword evidence="1" id="KW-1133">Transmembrane helix</keyword>
<organism evidence="2 3">
    <name type="scientific">Streptomyces oryzae</name>
    <dbReference type="NCBI Taxonomy" id="1434886"/>
    <lineage>
        <taxon>Bacteria</taxon>
        <taxon>Bacillati</taxon>
        <taxon>Actinomycetota</taxon>
        <taxon>Actinomycetes</taxon>
        <taxon>Kitasatosporales</taxon>
        <taxon>Streptomycetaceae</taxon>
        <taxon>Streptomyces</taxon>
    </lineage>
</organism>
<accession>A0ABS3XBZ7</accession>
<name>A0ABS3XBZ7_9ACTN</name>
<feature type="transmembrane region" description="Helical" evidence="1">
    <location>
        <begin position="61"/>
        <end position="89"/>
    </location>
</feature>
<evidence type="ECO:0000313" key="2">
    <source>
        <dbReference type="EMBL" id="MBO8192884.1"/>
    </source>
</evidence>
<keyword evidence="1" id="KW-0472">Membrane</keyword>
<comment type="caution">
    <text evidence="2">The sequence shown here is derived from an EMBL/GenBank/DDBJ whole genome shotgun (WGS) entry which is preliminary data.</text>
</comment>